<organism evidence="2 3">
    <name type="scientific">Pelagibacterium lentulum</name>
    <dbReference type="NCBI Taxonomy" id="2029865"/>
    <lineage>
        <taxon>Bacteria</taxon>
        <taxon>Pseudomonadati</taxon>
        <taxon>Pseudomonadota</taxon>
        <taxon>Alphaproteobacteria</taxon>
        <taxon>Hyphomicrobiales</taxon>
        <taxon>Devosiaceae</taxon>
        <taxon>Pelagibacterium</taxon>
    </lineage>
</organism>
<gene>
    <name evidence="2" type="ORF">GCM10011499_13940</name>
</gene>
<protein>
    <submittedName>
        <fullName evidence="2">Aminoglycoside phosphotransferase</fullName>
    </submittedName>
</protein>
<dbReference type="EMBL" id="BMKB01000002">
    <property type="protein sequence ID" value="GGA45442.1"/>
    <property type="molecule type" value="Genomic_DNA"/>
</dbReference>
<name>A0A916VW55_9HYPH</name>
<dbReference type="RefSeq" id="WP_127072872.1">
    <property type="nucleotide sequence ID" value="NZ_BMKB01000002.1"/>
</dbReference>
<feature type="domain" description="Aminoglycoside phosphotransferase" evidence="1">
    <location>
        <begin position="34"/>
        <end position="259"/>
    </location>
</feature>
<dbReference type="InterPro" id="IPR051678">
    <property type="entry name" value="AGP_Transferase"/>
</dbReference>
<dbReference type="InterPro" id="IPR011009">
    <property type="entry name" value="Kinase-like_dom_sf"/>
</dbReference>
<dbReference type="Gene3D" id="3.90.1200.10">
    <property type="match status" value="1"/>
</dbReference>
<reference evidence="2 3" key="1">
    <citation type="journal article" date="2014" name="Int. J. Syst. Evol. Microbiol.">
        <title>Complete genome sequence of Corynebacterium casei LMG S-19264T (=DSM 44701T), isolated from a smear-ripened cheese.</title>
        <authorList>
            <consortium name="US DOE Joint Genome Institute (JGI-PGF)"/>
            <person name="Walter F."/>
            <person name="Albersmeier A."/>
            <person name="Kalinowski J."/>
            <person name="Ruckert C."/>
        </authorList>
    </citation>
    <scope>NUCLEOTIDE SEQUENCE [LARGE SCALE GENOMIC DNA]</scope>
    <source>
        <strain evidence="2 3">CGMCC 1.15896</strain>
    </source>
</reference>
<dbReference type="Gene3D" id="3.30.200.20">
    <property type="entry name" value="Phosphorylase Kinase, domain 1"/>
    <property type="match status" value="1"/>
</dbReference>
<dbReference type="OrthoDB" id="3806873at2"/>
<dbReference type="InterPro" id="IPR002575">
    <property type="entry name" value="Aminoglycoside_PTrfase"/>
</dbReference>
<dbReference type="PANTHER" id="PTHR21310:SF42">
    <property type="entry name" value="BIFUNCTIONAL AAC_APH"/>
    <property type="match status" value="1"/>
</dbReference>
<evidence type="ECO:0000313" key="2">
    <source>
        <dbReference type="EMBL" id="GGA45442.1"/>
    </source>
</evidence>
<dbReference type="Proteomes" id="UP000596977">
    <property type="component" value="Unassembled WGS sequence"/>
</dbReference>
<dbReference type="PANTHER" id="PTHR21310">
    <property type="entry name" value="AMINOGLYCOSIDE PHOSPHOTRANSFERASE-RELATED-RELATED"/>
    <property type="match status" value="1"/>
</dbReference>
<dbReference type="SUPFAM" id="SSF56112">
    <property type="entry name" value="Protein kinase-like (PK-like)"/>
    <property type="match status" value="1"/>
</dbReference>
<dbReference type="Pfam" id="PF01636">
    <property type="entry name" value="APH"/>
    <property type="match status" value="1"/>
</dbReference>
<sequence length="298" mass="33485">MVDDRRQIDSETVQKLVAHQFPQWADLPVRPVAHSGWDNSTFHLGNDMLVRLPSAERYVAQIEKERRWLPYLARHLSLTVPHPLAFGEPGEYYPFPWSVYRWIEGDSLAQVETVDNVQLARDLARFLRALRDVDATGGPAAGKHNFYRGCPPAVYDSQTREAIRRLEGRIDQRAATAIWEAGLDARFAGRPVWLHGDVAPGNLIVRDGRLAAVIDFGSLGVGDPACDLYIAWTSLEGEARTVFAQAVDLDDATWLRGRAWVLWKVLFILSGMGKTNANEADKFARVADRMLAEPTRII</sequence>
<evidence type="ECO:0000313" key="3">
    <source>
        <dbReference type="Proteomes" id="UP000596977"/>
    </source>
</evidence>
<comment type="caution">
    <text evidence="2">The sequence shown here is derived from an EMBL/GenBank/DDBJ whole genome shotgun (WGS) entry which is preliminary data.</text>
</comment>
<evidence type="ECO:0000259" key="1">
    <source>
        <dbReference type="Pfam" id="PF01636"/>
    </source>
</evidence>
<dbReference type="CDD" id="cd05155">
    <property type="entry name" value="APH_ChoK_like_1"/>
    <property type="match status" value="1"/>
</dbReference>
<keyword evidence="3" id="KW-1185">Reference proteome</keyword>
<accession>A0A916VW55</accession>
<dbReference type="AlphaFoldDB" id="A0A916VW55"/>
<proteinExistence type="predicted"/>